<dbReference type="RefSeq" id="WP_286650789.1">
    <property type="nucleotide sequence ID" value="NZ_JACAGK010000012.1"/>
</dbReference>
<evidence type="ECO:0000259" key="2">
    <source>
        <dbReference type="Pfam" id="PF00534"/>
    </source>
</evidence>
<evidence type="ECO:0000259" key="3">
    <source>
        <dbReference type="Pfam" id="PF13439"/>
    </source>
</evidence>
<feature type="domain" description="Glycosyltransferase subfamily 4-like N-terminal" evidence="3">
    <location>
        <begin position="51"/>
        <end position="158"/>
    </location>
</feature>
<dbReference type="Pfam" id="PF13439">
    <property type="entry name" value="Glyco_transf_4"/>
    <property type="match status" value="1"/>
</dbReference>
<organism evidence="4 5">
    <name type="scientific">Sphingobacterium hotanense</name>
    <dbReference type="NCBI Taxonomy" id="649196"/>
    <lineage>
        <taxon>Bacteria</taxon>
        <taxon>Pseudomonadati</taxon>
        <taxon>Bacteroidota</taxon>
        <taxon>Sphingobacteriia</taxon>
        <taxon>Sphingobacteriales</taxon>
        <taxon>Sphingobacteriaceae</taxon>
        <taxon>Sphingobacterium</taxon>
    </lineage>
</organism>
<dbReference type="Gene3D" id="3.40.50.2000">
    <property type="entry name" value="Glycogen Phosphorylase B"/>
    <property type="match status" value="2"/>
</dbReference>
<dbReference type="Proteomes" id="UP001170954">
    <property type="component" value="Unassembled WGS sequence"/>
</dbReference>
<dbReference type="EMBL" id="JACAGK010000012">
    <property type="protein sequence ID" value="MDM1047774.1"/>
    <property type="molecule type" value="Genomic_DNA"/>
</dbReference>
<dbReference type="InterPro" id="IPR001296">
    <property type="entry name" value="Glyco_trans_1"/>
</dbReference>
<proteinExistence type="predicted"/>
<evidence type="ECO:0000256" key="1">
    <source>
        <dbReference type="ARBA" id="ARBA00022679"/>
    </source>
</evidence>
<keyword evidence="1" id="KW-0808">Transferase</keyword>
<keyword evidence="5" id="KW-1185">Reference proteome</keyword>
<evidence type="ECO:0000313" key="4">
    <source>
        <dbReference type="EMBL" id="MDM1047774.1"/>
    </source>
</evidence>
<protein>
    <submittedName>
        <fullName evidence="4">Glycosyltransferase family 4 protein</fullName>
    </submittedName>
</protein>
<gene>
    <name evidence="4" type="ORF">HX018_05930</name>
</gene>
<dbReference type="Pfam" id="PF00534">
    <property type="entry name" value="Glycos_transf_1"/>
    <property type="match status" value="1"/>
</dbReference>
<feature type="domain" description="Glycosyl transferase family 1" evidence="2">
    <location>
        <begin position="180"/>
        <end position="364"/>
    </location>
</feature>
<dbReference type="PANTHER" id="PTHR46401:SF2">
    <property type="entry name" value="GLYCOSYLTRANSFERASE WBBK-RELATED"/>
    <property type="match status" value="1"/>
</dbReference>
<reference evidence="4" key="1">
    <citation type="submission" date="2020-06" db="EMBL/GenBank/DDBJ databases">
        <authorList>
            <person name="Dong N."/>
        </authorList>
    </citation>
    <scope>NUCLEOTIDE SEQUENCE</scope>
    <source>
        <strain evidence="4">R1692</strain>
    </source>
</reference>
<name>A0ABT7NKP3_9SPHI</name>
<dbReference type="PANTHER" id="PTHR46401">
    <property type="entry name" value="GLYCOSYLTRANSFERASE WBBK-RELATED"/>
    <property type="match status" value="1"/>
</dbReference>
<dbReference type="InterPro" id="IPR028098">
    <property type="entry name" value="Glyco_trans_4-like_N"/>
</dbReference>
<comment type="caution">
    <text evidence="4">The sequence shown here is derived from an EMBL/GenBank/DDBJ whole genome shotgun (WGS) entry which is preliminary data.</text>
</comment>
<accession>A0ABT7NKP3</accession>
<sequence>MQLLKPEILFVSHKYPPATGGMEKQSYELIQGVAKHTKVHLLVYNKGEQNLITFFLGLNRKILQMLRDNPGIQVIHFNDGLIASLALYHKGYEHIKRVVTLHGLDVVFPLRYFQQKIIPQFNRYDLLITVSHATAKEAVYRGISENKIRIIANGVDHQIADQSEMKLEQLQIKYPTLLSKPNYLITLGRPVKRKGFSWLLNQVVRDLPKDFQLLMVGPFNTEPKWTEKLLRLLPRKLYHLFTLFLGYPSDEAQIRQLLKDPEIASKVVHLGKVPFHDLQALLANSAAFLMPNIHVPGDMEGFGLVCLEASLAGTLVLASATEGITDAIHDRKNGILLPSADKEAWKTMIIQMLEDPTAFNDLKKSYQAYSRAHYSWEKMACNYWDVFQELVKEDQLSYIDLKNVSLSKV</sequence>
<reference evidence="4" key="2">
    <citation type="journal article" date="2022" name="Sci. Total Environ.">
        <title>Prevalence, transmission, and molecular epidemiology of tet(X)-positive bacteria among humans, animals, and environmental niches in China: An epidemiological, and genomic-based study.</title>
        <authorList>
            <person name="Dong N."/>
            <person name="Zeng Y."/>
            <person name="Cai C."/>
            <person name="Sun C."/>
            <person name="Lu J."/>
            <person name="Liu C."/>
            <person name="Zhou H."/>
            <person name="Sun Q."/>
            <person name="Shu L."/>
            <person name="Wang H."/>
            <person name="Wang Y."/>
            <person name="Wang S."/>
            <person name="Wu C."/>
            <person name="Chan E.W."/>
            <person name="Chen G."/>
            <person name="Shen Z."/>
            <person name="Chen S."/>
            <person name="Zhang R."/>
        </authorList>
    </citation>
    <scope>NUCLEOTIDE SEQUENCE</scope>
    <source>
        <strain evidence="4">R1692</strain>
    </source>
</reference>
<evidence type="ECO:0000313" key="5">
    <source>
        <dbReference type="Proteomes" id="UP001170954"/>
    </source>
</evidence>
<dbReference type="CDD" id="cd03801">
    <property type="entry name" value="GT4_PimA-like"/>
    <property type="match status" value="1"/>
</dbReference>
<dbReference type="SUPFAM" id="SSF53756">
    <property type="entry name" value="UDP-Glycosyltransferase/glycogen phosphorylase"/>
    <property type="match status" value="1"/>
</dbReference>